<dbReference type="EMBL" id="KN822121">
    <property type="protein sequence ID" value="KIM56187.1"/>
    <property type="molecule type" value="Genomic_DNA"/>
</dbReference>
<proteinExistence type="predicted"/>
<dbReference type="Proteomes" id="UP000053989">
    <property type="component" value="Unassembled WGS sequence"/>
</dbReference>
<evidence type="ECO:0000256" key="1">
    <source>
        <dbReference type="SAM" id="MobiDB-lite"/>
    </source>
</evidence>
<name>A0A0C2ZUJ1_9AGAM</name>
<feature type="region of interest" description="Disordered" evidence="1">
    <location>
        <begin position="1"/>
        <end position="21"/>
    </location>
</feature>
<dbReference type="HOGENOM" id="CLU_1653154_0_0_1"/>
<gene>
    <name evidence="2" type="ORF">SCLCIDRAFT_29818</name>
</gene>
<reference evidence="2 3" key="1">
    <citation type="submission" date="2014-04" db="EMBL/GenBank/DDBJ databases">
        <authorList>
            <consortium name="DOE Joint Genome Institute"/>
            <person name="Kuo A."/>
            <person name="Kohler A."/>
            <person name="Nagy L.G."/>
            <person name="Floudas D."/>
            <person name="Copeland A."/>
            <person name="Barry K.W."/>
            <person name="Cichocki N."/>
            <person name="Veneault-Fourrey C."/>
            <person name="LaButti K."/>
            <person name="Lindquist E.A."/>
            <person name="Lipzen A."/>
            <person name="Lundell T."/>
            <person name="Morin E."/>
            <person name="Murat C."/>
            <person name="Sun H."/>
            <person name="Tunlid A."/>
            <person name="Henrissat B."/>
            <person name="Grigoriev I.V."/>
            <person name="Hibbett D.S."/>
            <person name="Martin F."/>
            <person name="Nordberg H.P."/>
            <person name="Cantor M.N."/>
            <person name="Hua S.X."/>
        </authorList>
    </citation>
    <scope>NUCLEOTIDE SEQUENCE [LARGE SCALE GENOMIC DNA]</scope>
    <source>
        <strain evidence="2 3">Foug A</strain>
    </source>
</reference>
<evidence type="ECO:0000313" key="2">
    <source>
        <dbReference type="EMBL" id="KIM56187.1"/>
    </source>
</evidence>
<dbReference type="AlphaFoldDB" id="A0A0C2ZUJ1"/>
<sequence length="160" mass="18540">MLWDTADRVKRQHQNAQRGYSTYRDRRGDHHCKNRGSLTEWIVNRLPFEDGCSKRQYRRKERLRTIVDEDRFSSDGVPIEYEPIGTVGPSCPPVVNKEEHPYGDEDGIYDEEVGEEEIPAGQEIVAERPVEDNPVEDQIKPAKNKGKAVDRTWTSLLAMW</sequence>
<reference evidence="3" key="2">
    <citation type="submission" date="2015-01" db="EMBL/GenBank/DDBJ databases">
        <title>Evolutionary Origins and Diversification of the Mycorrhizal Mutualists.</title>
        <authorList>
            <consortium name="DOE Joint Genome Institute"/>
            <consortium name="Mycorrhizal Genomics Consortium"/>
            <person name="Kohler A."/>
            <person name="Kuo A."/>
            <person name="Nagy L.G."/>
            <person name="Floudas D."/>
            <person name="Copeland A."/>
            <person name="Barry K.W."/>
            <person name="Cichocki N."/>
            <person name="Veneault-Fourrey C."/>
            <person name="LaButti K."/>
            <person name="Lindquist E.A."/>
            <person name="Lipzen A."/>
            <person name="Lundell T."/>
            <person name="Morin E."/>
            <person name="Murat C."/>
            <person name="Riley R."/>
            <person name="Ohm R."/>
            <person name="Sun H."/>
            <person name="Tunlid A."/>
            <person name="Henrissat B."/>
            <person name="Grigoriev I.V."/>
            <person name="Hibbett D.S."/>
            <person name="Martin F."/>
        </authorList>
    </citation>
    <scope>NUCLEOTIDE SEQUENCE [LARGE SCALE GENOMIC DNA]</scope>
    <source>
        <strain evidence="3">Foug A</strain>
    </source>
</reference>
<protein>
    <submittedName>
        <fullName evidence="2">Uncharacterized protein</fullName>
    </submittedName>
</protein>
<evidence type="ECO:0000313" key="3">
    <source>
        <dbReference type="Proteomes" id="UP000053989"/>
    </source>
</evidence>
<accession>A0A0C2ZUJ1</accession>
<dbReference type="InParanoid" id="A0A0C2ZUJ1"/>
<keyword evidence="3" id="KW-1185">Reference proteome</keyword>
<organism evidence="2 3">
    <name type="scientific">Scleroderma citrinum Foug A</name>
    <dbReference type="NCBI Taxonomy" id="1036808"/>
    <lineage>
        <taxon>Eukaryota</taxon>
        <taxon>Fungi</taxon>
        <taxon>Dikarya</taxon>
        <taxon>Basidiomycota</taxon>
        <taxon>Agaricomycotina</taxon>
        <taxon>Agaricomycetes</taxon>
        <taxon>Agaricomycetidae</taxon>
        <taxon>Boletales</taxon>
        <taxon>Sclerodermatineae</taxon>
        <taxon>Sclerodermataceae</taxon>
        <taxon>Scleroderma</taxon>
    </lineage>
</organism>